<dbReference type="OrthoDB" id="2506647at2759"/>
<evidence type="ECO:0000313" key="2">
    <source>
        <dbReference type="Proteomes" id="UP000759131"/>
    </source>
</evidence>
<dbReference type="EMBL" id="OC894572">
    <property type="protein sequence ID" value="CAD7647480.1"/>
    <property type="molecule type" value="Genomic_DNA"/>
</dbReference>
<dbReference type="InterPro" id="IPR008914">
    <property type="entry name" value="PEBP"/>
</dbReference>
<dbReference type="PANTHER" id="PTHR11362:SF82">
    <property type="entry name" value="PHOSPHATIDYLETHANOLAMINE-BINDING PROTEIN 4"/>
    <property type="match status" value="1"/>
</dbReference>
<dbReference type="Pfam" id="PF01161">
    <property type="entry name" value="PBP"/>
    <property type="match status" value="1"/>
</dbReference>
<proteinExistence type="predicted"/>
<dbReference type="InterPro" id="IPR036610">
    <property type="entry name" value="PEBP-like_sf"/>
</dbReference>
<evidence type="ECO:0000313" key="1">
    <source>
        <dbReference type="EMBL" id="CAD7647480.1"/>
    </source>
</evidence>
<dbReference type="EMBL" id="CAJPIZ010039997">
    <property type="protein sequence ID" value="CAG2121521.1"/>
    <property type="molecule type" value="Genomic_DNA"/>
</dbReference>
<keyword evidence="2" id="KW-1185">Reference proteome</keyword>
<dbReference type="SUPFAM" id="SSF49777">
    <property type="entry name" value="PEBP-like"/>
    <property type="match status" value="1"/>
</dbReference>
<gene>
    <name evidence="1" type="ORF">OSB1V03_LOCUS21467</name>
</gene>
<dbReference type="InterPro" id="IPR035810">
    <property type="entry name" value="PEBP_euk"/>
</dbReference>
<reference evidence="1" key="1">
    <citation type="submission" date="2020-11" db="EMBL/GenBank/DDBJ databases">
        <authorList>
            <person name="Tran Van P."/>
        </authorList>
    </citation>
    <scope>NUCLEOTIDE SEQUENCE</scope>
</reference>
<name>A0A7R9LTJ0_9ACAR</name>
<dbReference type="AlphaFoldDB" id="A0A7R9LTJ0"/>
<accession>A0A7R9LTJ0</accession>
<dbReference type="Proteomes" id="UP000759131">
    <property type="component" value="Unassembled WGS sequence"/>
</dbReference>
<dbReference type="CDD" id="cd00866">
    <property type="entry name" value="PEBP_euk"/>
    <property type="match status" value="1"/>
</dbReference>
<protein>
    <submittedName>
        <fullName evidence="1">Uncharacterized protein</fullName>
    </submittedName>
</protein>
<organism evidence="1">
    <name type="scientific">Medioppia subpectinata</name>
    <dbReference type="NCBI Taxonomy" id="1979941"/>
    <lineage>
        <taxon>Eukaryota</taxon>
        <taxon>Metazoa</taxon>
        <taxon>Ecdysozoa</taxon>
        <taxon>Arthropoda</taxon>
        <taxon>Chelicerata</taxon>
        <taxon>Arachnida</taxon>
        <taxon>Acari</taxon>
        <taxon>Acariformes</taxon>
        <taxon>Sarcoptiformes</taxon>
        <taxon>Oribatida</taxon>
        <taxon>Brachypylina</taxon>
        <taxon>Oppioidea</taxon>
        <taxon>Oppiidae</taxon>
        <taxon>Medioppia</taxon>
    </lineage>
</organism>
<sequence>MVDPDLFGRNGTNYGQFKHWLVVNIAGADLQNGRQLTEFIPSVPSRGTGFHRYVFLVYKQPDVMPTDNRTEVGGQSYSLEGRLFWDIRAFAAKYHLGQPIGINYYLAQFDS</sequence>
<dbReference type="PANTHER" id="PTHR11362">
    <property type="entry name" value="PHOSPHATIDYLETHANOLAMINE-BINDING PROTEIN"/>
    <property type="match status" value="1"/>
</dbReference>
<dbReference type="Gene3D" id="3.90.280.10">
    <property type="entry name" value="PEBP-like"/>
    <property type="match status" value="1"/>
</dbReference>